<reference evidence="8" key="1">
    <citation type="submission" date="2016-11" db="EMBL/GenBank/DDBJ databases">
        <authorList>
            <person name="Varghese N."/>
            <person name="Submissions S."/>
        </authorList>
    </citation>
    <scope>NUCLEOTIDE SEQUENCE [LARGE SCALE GENOMIC DNA]</scope>
    <source>
        <strain evidence="8">DSM 19858</strain>
    </source>
</reference>
<dbReference type="InterPro" id="IPR000537">
    <property type="entry name" value="UbiA_prenyltransferase"/>
</dbReference>
<dbReference type="Pfam" id="PF01040">
    <property type="entry name" value="UbiA"/>
    <property type="match status" value="1"/>
</dbReference>
<accession>A0A1M6GRW0</accession>
<evidence type="ECO:0000256" key="4">
    <source>
        <dbReference type="ARBA" id="ARBA00022989"/>
    </source>
</evidence>
<comment type="subcellular location">
    <subcellularLocation>
        <location evidence="1">Membrane</location>
        <topology evidence="1">Multi-pass membrane protein</topology>
    </subcellularLocation>
</comment>
<keyword evidence="7" id="KW-0808">Transferase</keyword>
<feature type="transmembrane region" description="Helical" evidence="6">
    <location>
        <begin position="21"/>
        <end position="39"/>
    </location>
</feature>
<keyword evidence="5 6" id="KW-0472">Membrane</keyword>
<dbReference type="NCBIfam" id="NF035940">
    <property type="entry name" value="prenyl_rel_EboC"/>
    <property type="match status" value="1"/>
</dbReference>
<evidence type="ECO:0000256" key="2">
    <source>
        <dbReference type="ARBA" id="ARBA00022475"/>
    </source>
</evidence>
<feature type="transmembrane region" description="Helical" evidence="6">
    <location>
        <begin position="51"/>
        <end position="69"/>
    </location>
</feature>
<dbReference type="InterPro" id="IPR044878">
    <property type="entry name" value="UbiA_sf"/>
</dbReference>
<keyword evidence="2" id="KW-1003">Cell membrane</keyword>
<feature type="transmembrane region" description="Helical" evidence="6">
    <location>
        <begin position="167"/>
        <end position="185"/>
    </location>
</feature>
<dbReference type="PANTHER" id="PTHR42723">
    <property type="entry name" value="CHLOROPHYLL SYNTHASE"/>
    <property type="match status" value="1"/>
</dbReference>
<dbReference type="STRING" id="192903.SAMN04488513_102919"/>
<evidence type="ECO:0000256" key="3">
    <source>
        <dbReference type="ARBA" id="ARBA00022692"/>
    </source>
</evidence>
<dbReference type="GO" id="GO:0016020">
    <property type="term" value="C:membrane"/>
    <property type="evidence" value="ECO:0007669"/>
    <property type="project" value="UniProtKB-SubCell"/>
</dbReference>
<organism evidence="7 8">
    <name type="scientific">Pseudozobellia thermophila</name>
    <dbReference type="NCBI Taxonomy" id="192903"/>
    <lineage>
        <taxon>Bacteria</taxon>
        <taxon>Pseudomonadati</taxon>
        <taxon>Bacteroidota</taxon>
        <taxon>Flavobacteriia</taxon>
        <taxon>Flavobacteriales</taxon>
        <taxon>Flavobacteriaceae</taxon>
        <taxon>Pseudozobellia</taxon>
    </lineage>
</organism>
<gene>
    <name evidence="7" type="ORF">SAMN04488513_102919</name>
</gene>
<dbReference type="OrthoDB" id="2908954at2"/>
<feature type="transmembrane region" description="Helical" evidence="6">
    <location>
        <begin position="197"/>
        <end position="216"/>
    </location>
</feature>
<dbReference type="CDD" id="cd13964">
    <property type="entry name" value="PT_UbiA_1"/>
    <property type="match status" value="1"/>
</dbReference>
<dbReference type="Proteomes" id="UP000184543">
    <property type="component" value="Unassembled WGS sequence"/>
</dbReference>
<feature type="transmembrane region" description="Helical" evidence="6">
    <location>
        <begin position="276"/>
        <end position="298"/>
    </location>
</feature>
<dbReference type="InterPro" id="IPR050475">
    <property type="entry name" value="Prenyltransferase_related"/>
</dbReference>
<evidence type="ECO:0000256" key="1">
    <source>
        <dbReference type="ARBA" id="ARBA00004141"/>
    </source>
</evidence>
<dbReference type="PANTHER" id="PTHR42723:SF1">
    <property type="entry name" value="CHLOROPHYLL SYNTHASE, CHLOROPLASTIC"/>
    <property type="match status" value="1"/>
</dbReference>
<name>A0A1M6GRW0_9FLAO</name>
<feature type="transmembrane region" description="Helical" evidence="6">
    <location>
        <begin position="222"/>
        <end position="240"/>
    </location>
</feature>
<keyword evidence="3 6" id="KW-0812">Transmembrane</keyword>
<evidence type="ECO:0000313" key="7">
    <source>
        <dbReference type="EMBL" id="SHJ12658.1"/>
    </source>
</evidence>
<dbReference type="AlphaFoldDB" id="A0A1M6GRW0"/>
<evidence type="ECO:0000256" key="6">
    <source>
        <dbReference type="SAM" id="Phobius"/>
    </source>
</evidence>
<evidence type="ECO:0000256" key="5">
    <source>
        <dbReference type="ARBA" id="ARBA00023136"/>
    </source>
</evidence>
<feature type="transmembrane region" description="Helical" evidence="6">
    <location>
        <begin position="252"/>
        <end position="270"/>
    </location>
</feature>
<evidence type="ECO:0000313" key="8">
    <source>
        <dbReference type="Proteomes" id="UP000184543"/>
    </source>
</evidence>
<keyword evidence="4 6" id="KW-1133">Transmembrane helix</keyword>
<dbReference type="RefSeq" id="WP_072992475.1">
    <property type="nucleotide sequence ID" value="NZ_FQYU01000002.1"/>
</dbReference>
<feature type="transmembrane region" description="Helical" evidence="6">
    <location>
        <begin position="117"/>
        <end position="135"/>
    </location>
</feature>
<dbReference type="Gene3D" id="1.10.357.140">
    <property type="entry name" value="UbiA prenyltransferase"/>
    <property type="match status" value="1"/>
</dbReference>
<dbReference type="EMBL" id="FQYU01000002">
    <property type="protein sequence ID" value="SHJ12658.1"/>
    <property type="molecule type" value="Genomic_DNA"/>
</dbReference>
<sequence length="300" mass="31637">MAAPLLLAYARLARPANLPTAAADIFAGVAVGGLFASSVETGMASAAIVDALYLVFASVFLYAGGVILNDVFDYKIDKVERPERPIPSGIVSLSAASVYGGVVLAIGVLLAFLVSTLSGILAIALALSILLYDGVAKKYDFFGPLSMGLCRGLNLIMGMSLLGNLQLWWLAAIPVVYIFAITLISRGEVHGKNKNDIVLAGVLYLAVLLAVLSAAAFYTDSFLITLLYSTLFAFMVFRPLVKAYSDNSPKNIKKAVIAGVMSLIILDAAIGAAFSVWWYGLAILALLPISMALSKLFAVT</sequence>
<proteinExistence type="predicted"/>
<dbReference type="GO" id="GO:0016765">
    <property type="term" value="F:transferase activity, transferring alkyl or aryl (other than methyl) groups"/>
    <property type="evidence" value="ECO:0007669"/>
    <property type="project" value="InterPro"/>
</dbReference>
<keyword evidence="8" id="KW-1185">Reference proteome</keyword>
<feature type="transmembrane region" description="Helical" evidence="6">
    <location>
        <begin position="90"/>
        <end position="111"/>
    </location>
</feature>
<protein>
    <submittedName>
        <fullName evidence="7">4-hydroxybenzoate polyprenyltransferase</fullName>
    </submittedName>
</protein>